<accession>A0A242ARV6</accession>
<dbReference type="AlphaFoldDB" id="A0A242ARV6"/>
<sequence length="24" mass="2858">MGLLAYRTYSVERKCLICSHWIKS</sequence>
<protein>
    <submittedName>
        <fullName evidence="1">Uncharacterized protein</fullName>
    </submittedName>
</protein>
<dbReference type="Proteomes" id="UP000194885">
    <property type="component" value="Unassembled WGS sequence"/>
</dbReference>
<feature type="non-terminal residue" evidence="1">
    <location>
        <position position="24"/>
    </location>
</feature>
<name>A0A242ARV6_ENTFC</name>
<comment type="caution">
    <text evidence="1">The sequence shown here is derived from an EMBL/GenBank/DDBJ whole genome shotgun (WGS) entry which is preliminary data.</text>
</comment>
<evidence type="ECO:0000313" key="1">
    <source>
        <dbReference type="EMBL" id="OTN83793.1"/>
    </source>
</evidence>
<dbReference type="EMBL" id="NGKW01000023">
    <property type="protein sequence ID" value="OTN83793.1"/>
    <property type="molecule type" value="Genomic_DNA"/>
</dbReference>
<evidence type="ECO:0000313" key="2">
    <source>
        <dbReference type="Proteomes" id="UP000194885"/>
    </source>
</evidence>
<gene>
    <name evidence="1" type="ORF">A5810_003082</name>
</gene>
<organism evidence="1 2">
    <name type="scientific">Enterococcus faecium</name>
    <name type="common">Streptococcus faecium</name>
    <dbReference type="NCBI Taxonomy" id="1352"/>
    <lineage>
        <taxon>Bacteria</taxon>
        <taxon>Bacillati</taxon>
        <taxon>Bacillota</taxon>
        <taxon>Bacilli</taxon>
        <taxon>Lactobacillales</taxon>
        <taxon>Enterococcaceae</taxon>
        <taxon>Enterococcus</taxon>
    </lineage>
</organism>
<reference evidence="1 2" key="1">
    <citation type="submission" date="2017-05" db="EMBL/GenBank/DDBJ databases">
        <title>The Genome Sequence of Enterococcus faecium 7H8_DIV0219.</title>
        <authorList>
            <consortium name="The Broad Institute Genomics Platform"/>
            <consortium name="The Broad Institute Genomic Center for Infectious Diseases"/>
            <person name="Earl A."/>
            <person name="Manson A."/>
            <person name="Schwartman J."/>
            <person name="Gilmore M."/>
            <person name="Abouelleil A."/>
            <person name="Cao P."/>
            <person name="Chapman S."/>
            <person name="Cusick C."/>
            <person name="Shea T."/>
            <person name="Young S."/>
            <person name="Neafsey D."/>
            <person name="Nusbaum C."/>
            <person name="Birren B."/>
        </authorList>
    </citation>
    <scope>NUCLEOTIDE SEQUENCE [LARGE SCALE GENOMIC DNA]</scope>
    <source>
        <strain evidence="1 2">7H8_DIV0219</strain>
    </source>
</reference>
<proteinExistence type="predicted"/>